<name>A0A1M5G0G0_FLAJO</name>
<dbReference type="RefSeq" id="WP_073407852.1">
    <property type="nucleotide sequence ID" value="NZ_FQWH01000001.1"/>
</dbReference>
<proteinExistence type="predicted"/>
<dbReference type="Proteomes" id="UP000184112">
    <property type="component" value="Unassembled WGS sequence"/>
</dbReference>
<dbReference type="EMBL" id="FQWH01000001">
    <property type="protein sequence ID" value="SHF97297.1"/>
    <property type="molecule type" value="Genomic_DNA"/>
</dbReference>
<gene>
    <name evidence="2" type="ORF">SAMN05444388_101201</name>
</gene>
<dbReference type="InterPro" id="IPR029068">
    <property type="entry name" value="Glyas_Bleomycin-R_OHBP_Dase"/>
</dbReference>
<dbReference type="Pfam" id="PF06983">
    <property type="entry name" value="3-dmu-9_3-mt"/>
    <property type="match status" value="1"/>
</dbReference>
<evidence type="ECO:0000313" key="3">
    <source>
        <dbReference type="Proteomes" id="UP000184112"/>
    </source>
</evidence>
<dbReference type="PANTHER" id="PTHR33990">
    <property type="entry name" value="PROTEIN YJDN-RELATED"/>
    <property type="match status" value="1"/>
</dbReference>
<organism evidence="2 3">
    <name type="scientific">Flavobacterium johnsoniae</name>
    <name type="common">Cytophaga johnsonae</name>
    <dbReference type="NCBI Taxonomy" id="986"/>
    <lineage>
        <taxon>Bacteria</taxon>
        <taxon>Pseudomonadati</taxon>
        <taxon>Bacteroidota</taxon>
        <taxon>Flavobacteriia</taxon>
        <taxon>Flavobacteriales</taxon>
        <taxon>Flavobacteriaceae</taxon>
        <taxon>Flavobacterium</taxon>
    </lineage>
</organism>
<dbReference type="CDD" id="cd06588">
    <property type="entry name" value="PhnB_like"/>
    <property type="match status" value="1"/>
</dbReference>
<feature type="domain" description="PhnB-like" evidence="1">
    <location>
        <begin position="4"/>
        <end position="135"/>
    </location>
</feature>
<dbReference type="SUPFAM" id="SSF54593">
    <property type="entry name" value="Glyoxalase/Bleomycin resistance protein/Dihydroxybiphenyl dioxygenase"/>
    <property type="match status" value="1"/>
</dbReference>
<dbReference type="InterPro" id="IPR028973">
    <property type="entry name" value="PhnB-like"/>
</dbReference>
<dbReference type="AlphaFoldDB" id="A0A1M5G0G0"/>
<evidence type="ECO:0000259" key="1">
    <source>
        <dbReference type="Pfam" id="PF06983"/>
    </source>
</evidence>
<reference evidence="2 3" key="1">
    <citation type="submission" date="2016-11" db="EMBL/GenBank/DDBJ databases">
        <authorList>
            <person name="Jaros S."/>
            <person name="Januszkiewicz K."/>
            <person name="Wedrychowicz H."/>
        </authorList>
    </citation>
    <scope>NUCLEOTIDE SEQUENCE [LARGE SCALE GENOMIC DNA]</scope>
    <source>
        <strain evidence="2 3">DSM 6792</strain>
    </source>
</reference>
<accession>A0A1M5G0G0</accession>
<evidence type="ECO:0000313" key="2">
    <source>
        <dbReference type="EMBL" id="SHF97297.1"/>
    </source>
</evidence>
<sequence>MAAINPYLMFNGTCEEAFLFYKSVFGGEFPYIGKYKDAPAEEGEKLSEEALNRIMHVSLPIGNTILMGSDSHPRYGDVGFGDNFSISINTESTEEADRIFNGLSAGGKVEMPMDNTFWGSYFGMFKDKFGINWMVSFDKNESNK</sequence>
<protein>
    <submittedName>
        <fullName evidence="2">PhnB protein</fullName>
    </submittedName>
</protein>
<dbReference type="PANTHER" id="PTHR33990:SF1">
    <property type="entry name" value="PROTEIN YJDN"/>
    <property type="match status" value="1"/>
</dbReference>
<dbReference type="Gene3D" id="3.10.180.10">
    <property type="entry name" value="2,3-Dihydroxybiphenyl 1,2-Dioxygenase, domain 1"/>
    <property type="match status" value="1"/>
</dbReference>